<dbReference type="GO" id="GO:0005096">
    <property type="term" value="F:GTPase activator activity"/>
    <property type="evidence" value="ECO:0007669"/>
    <property type="project" value="UniProtKB-KW"/>
</dbReference>
<dbReference type="SUPFAM" id="SSF57845">
    <property type="entry name" value="B-box zinc-binding domain"/>
    <property type="match status" value="1"/>
</dbReference>
<dbReference type="InterPro" id="IPR000315">
    <property type="entry name" value="Znf_B-box"/>
</dbReference>
<dbReference type="GO" id="GO:0005634">
    <property type="term" value="C:nucleus"/>
    <property type="evidence" value="ECO:0007669"/>
    <property type="project" value="TreeGrafter"/>
</dbReference>
<dbReference type="PANTHER" id="PTHR24113:SF15">
    <property type="entry name" value="NACHT DOMAIN-CONTAINING PROTEIN"/>
    <property type="match status" value="1"/>
</dbReference>
<feature type="domain" description="RING-type" evidence="6">
    <location>
        <begin position="15"/>
        <end position="56"/>
    </location>
</feature>
<dbReference type="CDD" id="cd16579">
    <property type="entry name" value="RING-HC_PML_C-V"/>
    <property type="match status" value="1"/>
</dbReference>
<evidence type="ECO:0000256" key="5">
    <source>
        <dbReference type="SAM" id="Coils"/>
    </source>
</evidence>
<dbReference type="SUPFAM" id="SSF57850">
    <property type="entry name" value="RING/U-box"/>
    <property type="match status" value="1"/>
</dbReference>
<dbReference type="EMBL" id="CAJNOO010000512">
    <property type="protein sequence ID" value="CAF0965604.1"/>
    <property type="molecule type" value="Genomic_DNA"/>
</dbReference>
<gene>
    <name evidence="8" type="ORF">RFH988_LOCUS12356</name>
</gene>
<dbReference type="SMART" id="SM00368">
    <property type="entry name" value="LRR_RI"/>
    <property type="match status" value="7"/>
</dbReference>
<dbReference type="Gene3D" id="3.30.40.10">
    <property type="entry name" value="Zinc/RING finger domain, C3HC4 (zinc finger)"/>
    <property type="match status" value="1"/>
</dbReference>
<dbReference type="InterPro" id="IPR027370">
    <property type="entry name" value="Znf-RING_euk"/>
</dbReference>
<dbReference type="GO" id="GO:0031267">
    <property type="term" value="F:small GTPase binding"/>
    <property type="evidence" value="ECO:0007669"/>
    <property type="project" value="TreeGrafter"/>
</dbReference>
<evidence type="ECO:0000313" key="8">
    <source>
        <dbReference type="EMBL" id="CAF0965604.1"/>
    </source>
</evidence>
<dbReference type="InterPro" id="IPR001841">
    <property type="entry name" value="Znf_RING"/>
</dbReference>
<dbReference type="Pfam" id="PF00643">
    <property type="entry name" value="zf-B_box"/>
    <property type="match status" value="1"/>
</dbReference>
<feature type="coiled-coil region" evidence="5">
    <location>
        <begin position="228"/>
        <end position="281"/>
    </location>
</feature>
<dbReference type="InterPro" id="IPR027038">
    <property type="entry name" value="RanGap"/>
</dbReference>
<dbReference type="Pfam" id="PF13445">
    <property type="entry name" value="zf-RING_UBOX"/>
    <property type="match status" value="1"/>
</dbReference>
<dbReference type="Pfam" id="PF13516">
    <property type="entry name" value="LRR_6"/>
    <property type="match status" value="6"/>
</dbReference>
<evidence type="ECO:0000256" key="1">
    <source>
        <dbReference type="ARBA" id="ARBA00022723"/>
    </source>
</evidence>
<dbReference type="GO" id="GO:0048471">
    <property type="term" value="C:perinuclear region of cytoplasm"/>
    <property type="evidence" value="ECO:0007669"/>
    <property type="project" value="TreeGrafter"/>
</dbReference>
<evidence type="ECO:0000313" key="9">
    <source>
        <dbReference type="Proteomes" id="UP000663882"/>
    </source>
</evidence>
<feature type="domain" description="B box-type" evidence="7">
    <location>
        <begin position="136"/>
        <end position="177"/>
    </location>
</feature>
<evidence type="ECO:0000259" key="7">
    <source>
        <dbReference type="PROSITE" id="PS50119"/>
    </source>
</evidence>
<accession>A0A814E0V7</accession>
<dbReference type="InterPro" id="IPR013083">
    <property type="entry name" value="Znf_RING/FYVE/PHD"/>
</dbReference>
<dbReference type="Gene3D" id="3.80.10.10">
    <property type="entry name" value="Ribonuclease Inhibitor"/>
    <property type="match status" value="3"/>
</dbReference>
<keyword evidence="3" id="KW-0862">Zinc</keyword>
<name>A0A814E0V7_9BILA</name>
<evidence type="ECO:0000256" key="3">
    <source>
        <dbReference type="ARBA" id="ARBA00022833"/>
    </source>
</evidence>
<dbReference type="InterPro" id="IPR032675">
    <property type="entry name" value="LRR_dom_sf"/>
</dbReference>
<dbReference type="SUPFAM" id="SSF52047">
    <property type="entry name" value="RNI-like"/>
    <property type="match status" value="1"/>
</dbReference>
<dbReference type="AlphaFoldDB" id="A0A814E0V7"/>
<evidence type="ECO:0000256" key="2">
    <source>
        <dbReference type="ARBA" id="ARBA00022771"/>
    </source>
</evidence>
<dbReference type="GO" id="GO:0006913">
    <property type="term" value="P:nucleocytoplasmic transport"/>
    <property type="evidence" value="ECO:0007669"/>
    <property type="project" value="TreeGrafter"/>
</dbReference>
<evidence type="ECO:0000256" key="4">
    <source>
        <dbReference type="PROSITE-ProRule" id="PRU00024"/>
    </source>
</evidence>
<dbReference type="PROSITE" id="PS50089">
    <property type="entry name" value="ZF_RING_2"/>
    <property type="match status" value="1"/>
</dbReference>
<sequence>MITSNMTLREKLIKCGICQKQFEDPRILPCSHTYCLRCIKQIASNHPEHFECPQHDGAIVPKNSIDKLKVNRTMRNIIESLNFNSGLIPCTNCNSLTSEYWCNNCTNNYCTQCSRQIHELRAFQNHQSIPLKEKSIELISCEKHQDEKLKHWCLKCDTSICSDCLLYEHKDHPYILLRKAAKDLETKVNIDLFNIELSLNNNINQTDTSITTIKNEYESKKLMINDSMNFLQRIINEHEKEILEKIQNIDENNNKLMEDFKIRLQNELQQLDIQKTTLEILLSSNDPMKLMHARQDFFDYINRRNRILQGLQLPTKHIYYIEGIDQIQNVRHNILQCGQLIDILKQPDETIAYYNPQLEKLIIDNQTQQEWNFERKIMIDEDMKIIADALKNNTRLIELHLPQCQINDQGAKYLADVLQHNNTLISLYLYKNHISNYGVRFLADALIQNNTLTTLDLSQNYINDQGVRYLANMLQQNRTLITLHLSQNQIGDQGAQYLANALQQNTTLKTIHLSQNLIGDQGAQHLADALTYDNTALTTLNLYWNDIGDIGAQSIAHALENNRTLTTLYLSRNRITNNGVQYFADALRRNITLSTLSLHENRIDQQIQNHMINILKTNTRVTIHW</sequence>
<keyword evidence="5" id="KW-0175">Coiled coil</keyword>
<evidence type="ECO:0000259" key="6">
    <source>
        <dbReference type="PROSITE" id="PS50089"/>
    </source>
</evidence>
<organism evidence="8 9">
    <name type="scientific">Rotaria sordida</name>
    <dbReference type="NCBI Taxonomy" id="392033"/>
    <lineage>
        <taxon>Eukaryota</taxon>
        <taxon>Metazoa</taxon>
        <taxon>Spiralia</taxon>
        <taxon>Gnathifera</taxon>
        <taxon>Rotifera</taxon>
        <taxon>Eurotatoria</taxon>
        <taxon>Bdelloidea</taxon>
        <taxon>Philodinida</taxon>
        <taxon>Philodinidae</taxon>
        <taxon>Rotaria</taxon>
    </lineage>
</organism>
<dbReference type="InterPro" id="IPR001611">
    <property type="entry name" value="Leu-rich_rpt"/>
</dbReference>
<keyword evidence="1" id="KW-0479">Metal-binding</keyword>
<dbReference type="GO" id="GO:0008270">
    <property type="term" value="F:zinc ion binding"/>
    <property type="evidence" value="ECO:0007669"/>
    <property type="project" value="UniProtKB-KW"/>
</dbReference>
<reference evidence="8" key="1">
    <citation type="submission" date="2021-02" db="EMBL/GenBank/DDBJ databases">
        <authorList>
            <person name="Nowell W R."/>
        </authorList>
    </citation>
    <scope>NUCLEOTIDE SEQUENCE</scope>
</reference>
<keyword evidence="2 4" id="KW-0863">Zinc-finger</keyword>
<comment type="caution">
    <text evidence="8">The sequence shown here is derived from an EMBL/GenBank/DDBJ whole genome shotgun (WGS) entry which is preliminary data.</text>
</comment>
<dbReference type="Proteomes" id="UP000663882">
    <property type="component" value="Unassembled WGS sequence"/>
</dbReference>
<dbReference type="PROSITE" id="PS00518">
    <property type="entry name" value="ZF_RING_1"/>
    <property type="match status" value="1"/>
</dbReference>
<dbReference type="Gene3D" id="3.30.160.60">
    <property type="entry name" value="Classic Zinc Finger"/>
    <property type="match status" value="1"/>
</dbReference>
<dbReference type="GO" id="GO:0005829">
    <property type="term" value="C:cytosol"/>
    <property type="evidence" value="ECO:0007669"/>
    <property type="project" value="TreeGrafter"/>
</dbReference>
<dbReference type="OrthoDB" id="10014656at2759"/>
<dbReference type="SMART" id="SM00336">
    <property type="entry name" value="BBOX"/>
    <property type="match status" value="2"/>
</dbReference>
<dbReference type="PANTHER" id="PTHR24113">
    <property type="entry name" value="RAN GTPASE-ACTIVATING PROTEIN 1"/>
    <property type="match status" value="1"/>
</dbReference>
<dbReference type="InterPro" id="IPR017907">
    <property type="entry name" value="Znf_RING_CS"/>
</dbReference>
<proteinExistence type="predicted"/>
<dbReference type="PROSITE" id="PS50119">
    <property type="entry name" value="ZF_BBOX"/>
    <property type="match status" value="2"/>
</dbReference>
<dbReference type="SMART" id="SM00184">
    <property type="entry name" value="RING"/>
    <property type="match status" value="1"/>
</dbReference>
<feature type="domain" description="B box-type" evidence="7">
    <location>
        <begin position="85"/>
        <end position="131"/>
    </location>
</feature>
<protein>
    <submittedName>
        <fullName evidence="8">Uncharacterized protein</fullName>
    </submittedName>
</protein>